<organism evidence="4 5">
    <name type="scientific">Pseudoalteromonas citrea</name>
    <dbReference type="NCBI Taxonomy" id="43655"/>
    <lineage>
        <taxon>Bacteria</taxon>
        <taxon>Pseudomonadati</taxon>
        <taxon>Pseudomonadota</taxon>
        <taxon>Gammaproteobacteria</taxon>
        <taxon>Alteromonadales</taxon>
        <taxon>Pseudoalteromonadaceae</taxon>
        <taxon>Pseudoalteromonas</taxon>
    </lineage>
</organism>
<dbReference type="CDD" id="cd01948">
    <property type="entry name" value="EAL"/>
    <property type="match status" value="1"/>
</dbReference>
<keyword evidence="1" id="KW-1133">Transmembrane helix</keyword>
<dbReference type="Pfam" id="PF00563">
    <property type="entry name" value="EAL"/>
    <property type="match status" value="1"/>
</dbReference>
<dbReference type="InterPro" id="IPR043128">
    <property type="entry name" value="Rev_trsase/Diguanyl_cyclase"/>
</dbReference>
<dbReference type="Gene3D" id="3.20.20.450">
    <property type="entry name" value="EAL domain"/>
    <property type="match status" value="1"/>
</dbReference>
<evidence type="ECO:0000259" key="2">
    <source>
        <dbReference type="PROSITE" id="PS50883"/>
    </source>
</evidence>
<dbReference type="PROSITE" id="PS50883">
    <property type="entry name" value="EAL"/>
    <property type="match status" value="1"/>
</dbReference>
<keyword evidence="1" id="KW-0472">Membrane</keyword>
<evidence type="ECO:0000256" key="1">
    <source>
        <dbReference type="SAM" id="Phobius"/>
    </source>
</evidence>
<dbReference type="SUPFAM" id="SSF55073">
    <property type="entry name" value="Nucleotide cyclase"/>
    <property type="match status" value="1"/>
</dbReference>
<evidence type="ECO:0008006" key="6">
    <source>
        <dbReference type="Google" id="ProtNLM"/>
    </source>
</evidence>
<keyword evidence="1" id="KW-0812">Transmembrane</keyword>
<dbReference type="Pfam" id="PF00990">
    <property type="entry name" value="GGDEF"/>
    <property type="match status" value="1"/>
</dbReference>
<name>A0AAD4AKK2_9GAMM</name>
<proteinExistence type="predicted"/>
<dbReference type="Gene3D" id="3.30.70.270">
    <property type="match status" value="1"/>
</dbReference>
<dbReference type="GO" id="GO:0071111">
    <property type="term" value="F:cyclic-guanylate-specific phosphodiesterase activity"/>
    <property type="evidence" value="ECO:0007669"/>
    <property type="project" value="InterPro"/>
</dbReference>
<dbReference type="SMART" id="SM00267">
    <property type="entry name" value="GGDEF"/>
    <property type="match status" value="1"/>
</dbReference>
<dbReference type="InterPro" id="IPR000160">
    <property type="entry name" value="GGDEF_dom"/>
</dbReference>
<feature type="transmembrane region" description="Helical" evidence="1">
    <location>
        <begin position="35"/>
        <end position="57"/>
    </location>
</feature>
<dbReference type="InterPro" id="IPR035919">
    <property type="entry name" value="EAL_sf"/>
</dbReference>
<dbReference type="PANTHER" id="PTHR33121">
    <property type="entry name" value="CYCLIC DI-GMP PHOSPHODIESTERASE PDEF"/>
    <property type="match status" value="1"/>
</dbReference>
<dbReference type="PANTHER" id="PTHR33121:SF70">
    <property type="entry name" value="SIGNALING PROTEIN YKOW"/>
    <property type="match status" value="1"/>
</dbReference>
<accession>A0AAD4AKK2</accession>
<dbReference type="RefSeq" id="WP_010362667.1">
    <property type="nucleotide sequence ID" value="NZ_AHBZ03000014.1"/>
</dbReference>
<protein>
    <recommendedName>
        <fullName evidence="6">GGDEF-domain containing protein</fullName>
    </recommendedName>
</protein>
<dbReference type="EMBL" id="AHBZ03000014">
    <property type="protein sequence ID" value="KAF7773925.1"/>
    <property type="molecule type" value="Genomic_DNA"/>
</dbReference>
<evidence type="ECO:0000259" key="3">
    <source>
        <dbReference type="PROSITE" id="PS50887"/>
    </source>
</evidence>
<dbReference type="AlphaFoldDB" id="A0AAD4AKK2"/>
<comment type="caution">
    <text evidence="4">The sequence shown here is derived from an EMBL/GenBank/DDBJ whole genome shotgun (WGS) entry which is preliminary data.</text>
</comment>
<feature type="domain" description="EAL" evidence="2">
    <location>
        <begin position="272"/>
        <end position="525"/>
    </location>
</feature>
<gene>
    <name evidence="4" type="ORF">PCIT_a0271</name>
</gene>
<reference evidence="4" key="2">
    <citation type="submission" date="2015-03" db="EMBL/GenBank/DDBJ databases">
        <title>Genome sequence of Pseudoalteromonas citrea.</title>
        <authorList>
            <person name="Xie B.-B."/>
            <person name="Rong J.-C."/>
            <person name="Qin Q.-L."/>
            <person name="Zhang Y.-Z."/>
        </authorList>
    </citation>
    <scope>NUCLEOTIDE SEQUENCE</scope>
    <source>
        <strain evidence="4">DSM 8771</strain>
    </source>
</reference>
<reference evidence="4" key="1">
    <citation type="journal article" date="2012" name="J. Bacteriol.">
        <title>Genome sequences of type strains of seven species of the marine bacterium Pseudoalteromonas.</title>
        <authorList>
            <person name="Xie B.B."/>
            <person name="Shu Y.L."/>
            <person name="Qin Q.L."/>
            <person name="Rong J.C."/>
            <person name="Zhang X.Y."/>
            <person name="Chen X.L."/>
            <person name="Shi M."/>
            <person name="He H.L."/>
            <person name="Zhou B.C."/>
            <person name="Zhang Y.Z."/>
        </authorList>
    </citation>
    <scope>NUCLEOTIDE SEQUENCE</scope>
    <source>
        <strain evidence="4">DSM 8771</strain>
    </source>
</reference>
<dbReference type="PROSITE" id="PS50887">
    <property type="entry name" value="GGDEF"/>
    <property type="match status" value="1"/>
</dbReference>
<dbReference type="CDD" id="cd01949">
    <property type="entry name" value="GGDEF"/>
    <property type="match status" value="1"/>
</dbReference>
<dbReference type="InterPro" id="IPR001633">
    <property type="entry name" value="EAL_dom"/>
</dbReference>
<evidence type="ECO:0000313" key="5">
    <source>
        <dbReference type="Proteomes" id="UP000016487"/>
    </source>
</evidence>
<dbReference type="SUPFAM" id="SSF141868">
    <property type="entry name" value="EAL domain-like"/>
    <property type="match status" value="1"/>
</dbReference>
<dbReference type="SMART" id="SM00052">
    <property type="entry name" value="EAL"/>
    <property type="match status" value="1"/>
</dbReference>
<feature type="transmembrane region" description="Helical" evidence="1">
    <location>
        <begin position="64"/>
        <end position="83"/>
    </location>
</feature>
<dbReference type="NCBIfam" id="TIGR00254">
    <property type="entry name" value="GGDEF"/>
    <property type="match status" value="1"/>
</dbReference>
<evidence type="ECO:0000313" key="4">
    <source>
        <dbReference type="EMBL" id="KAF7773925.1"/>
    </source>
</evidence>
<sequence length="534" mass="59717">MNVLALVLVLLGALGLCVSLKPAIKVCQISPRVGWRVLLVLILFFVVGYVAFAIYLLDKNVENILDLGVSLILFFGAVFVIIINNMSKDSLVELAQIVEKERFNAHHDFLTQLENRQQCMAKISALQNSNTDFSVMLIDLNNFKQMNDAIGHLFGDKILIHLAERFSRALLPHNSLYRMGGDEFIIVINGNRESDIYGQNNALLSELHTPLVVDELSVDIHYSAGTSIYNCEEPKDAIDLLKQADIAMYSAKRTKQSLVIFDEYLHQDSDEEFHLISRLKTALNGGELTVYYQPIVCAQSGEIHGAEALLRWPQKDGSVIMPESFIAIAENNNMIRQVSLFVINRVFQDLPRLLHADPDLIVHVNLSSQDFLGKDLINLLASHVNNAQVDARHVMFELTESMMMTDLAQAHDLVETLIEMGFSVSIDDFGTGFSSFSLLKELSISQIKIDRSFIDECISNEKDQVIVETAVFLAKRLGCSVVAEGVDSDGVIEYLNSLNCDYFQGFKISEALPLVACINWIESSGMVKTALRKY</sequence>
<dbReference type="InterPro" id="IPR029787">
    <property type="entry name" value="Nucleotide_cyclase"/>
</dbReference>
<feature type="domain" description="GGDEF" evidence="3">
    <location>
        <begin position="131"/>
        <end position="263"/>
    </location>
</feature>
<dbReference type="InterPro" id="IPR050706">
    <property type="entry name" value="Cyclic-di-GMP_PDE-like"/>
</dbReference>
<dbReference type="Proteomes" id="UP000016487">
    <property type="component" value="Unassembled WGS sequence"/>
</dbReference>